<dbReference type="AlphaFoldDB" id="A0A834TE40"/>
<dbReference type="Proteomes" id="UP000634136">
    <property type="component" value="Unassembled WGS sequence"/>
</dbReference>
<accession>A0A834TE40</accession>
<gene>
    <name evidence="1" type="ORF">G2W53_024976</name>
</gene>
<protein>
    <submittedName>
        <fullName evidence="1">Uncharacterized protein</fullName>
    </submittedName>
</protein>
<dbReference type="EMBL" id="JAAIUW010000008">
    <property type="protein sequence ID" value="KAF7819521.1"/>
    <property type="molecule type" value="Genomic_DNA"/>
</dbReference>
<evidence type="ECO:0000313" key="1">
    <source>
        <dbReference type="EMBL" id="KAF7819521.1"/>
    </source>
</evidence>
<evidence type="ECO:0000313" key="2">
    <source>
        <dbReference type="Proteomes" id="UP000634136"/>
    </source>
</evidence>
<proteinExistence type="predicted"/>
<reference evidence="1" key="1">
    <citation type="submission" date="2020-09" db="EMBL/GenBank/DDBJ databases">
        <title>Genome-Enabled Discovery of Anthraquinone Biosynthesis in Senna tora.</title>
        <authorList>
            <person name="Kang S.-H."/>
            <person name="Pandey R.P."/>
            <person name="Lee C.-M."/>
            <person name="Sim J.-S."/>
            <person name="Jeong J.-T."/>
            <person name="Choi B.-S."/>
            <person name="Jung M."/>
            <person name="Ginzburg D."/>
            <person name="Zhao K."/>
            <person name="Won S.Y."/>
            <person name="Oh T.-J."/>
            <person name="Yu Y."/>
            <person name="Kim N.-H."/>
            <person name="Lee O.R."/>
            <person name="Lee T.-H."/>
            <person name="Bashyal P."/>
            <person name="Kim T.-S."/>
            <person name="Lee W.-H."/>
            <person name="Kawkins C."/>
            <person name="Kim C.-K."/>
            <person name="Kim J.S."/>
            <person name="Ahn B.O."/>
            <person name="Rhee S.Y."/>
            <person name="Sohng J.K."/>
        </authorList>
    </citation>
    <scope>NUCLEOTIDE SEQUENCE</scope>
    <source>
        <tissue evidence="1">Leaf</tissue>
    </source>
</reference>
<sequence>MAEQFHELCAAVVPSLVGYVANN</sequence>
<comment type="caution">
    <text evidence="1">The sequence shown here is derived from an EMBL/GenBank/DDBJ whole genome shotgun (WGS) entry which is preliminary data.</text>
</comment>
<name>A0A834TE40_9FABA</name>
<keyword evidence="2" id="KW-1185">Reference proteome</keyword>
<organism evidence="1 2">
    <name type="scientific">Senna tora</name>
    <dbReference type="NCBI Taxonomy" id="362788"/>
    <lineage>
        <taxon>Eukaryota</taxon>
        <taxon>Viridiplantae</taxon>
        <taxon>Streptophyta</taxon>
        <taxon>Embryophyta</taxon>
        <taxon>Tracheophyta</taxon>
        <taxon>Spermatophyta</taxon>
        <taxon>Magnoliopsida</taxon>
        <taxon>eudicotyledons</taxon>
        <taxon>Gunneridae</taxon>
        <taxon>Pentapetalae</taxon>
        <taxon>rosids</taxon>
        <taxon>fabids</taxon>
        <taxon>Fabales</taxon>
        <taxon>Fabaceae</taxon>
        <taxon>Caesalpinioideae</taxon>
        <taxon>Cassia clade</taxon>
        <taxon>Senna</taxon>
    </lineage>
</organism>